<dbReference type="Gene3D" id="3.40.50.12580">
    <property type="match status" value="1"/>
</dbReference>
<dbReference type="Pfam" id="PF05159">
    <property type="entry name" value="Capsule_synth"/>
    <property type="match status" value="1"/>
</dbReference>
<reference evidence="1 2" key="1">
    <citation type="submission" date="2020-11" db="EMBL/GenBank/DDBJ databases">
        <title>Sulfur oxidizing isolate from Hospital Hole Sinkhole.</title>
        <authorList>
            <person name="Scott K.M."/>
        </authorList>
    </citation>
    <scope>NUCLEOTIDE SEQUENCE [LARGE SCALE GENOMIC DNA]</scope>
    <source>
        <strain evidence="1 2">HH1</strain>
    </source>
</reference>
<dbReference type="Proteomes" id="UP001193680">
    <property type="component" value="Unassembled WGS sequence"/>
</dbReference>
<comment type="caution">
    <text evidence="1">The sequence shown here is derived from an EMBL/GenBank/DDBJ whole genome shotgun (WGS) entry which is preliminary data.</text>
</comment>
<keyword evidence="2" id="KW-1185">Reference proteome</keyword>
<dbReference type="SUPFAM" id="SSF53756">
    <property type="entry name" value="UDP-Glycosyltransferase/glycogen phosphorylase"/>
    <property type="match status" value="1"/>
</dbReference>
<sequence length="392" mass="45646">MRNNSIKHLFISHRGGFNYFDILAKTCFDGEYVIIYDKYLKNNPDPDVVKKLKGLDLSRALDFKLTEKLKKNPKLNWLYSMKWAQKIYKRKFRKKAELLAIQVDKYLKEYPSIEFVWLWNDQKPYSLIVKSLVKDLPVRCIYMENGWLPNSTQMNLAGVNCSSDLNQNLSFYQEYAKQGPEYHLEGRLPTRNFRLTHLSKEGVTELPERYFFVPFQVDYDTQIIAHSPWITDMLDLFEKTSNVLSKLGVNVVYKLHPSSSVDYSDLMVQAENRKNVFFANQVDTETLVNQSQAVITINSTVGFEGVLLNKPVICLGKAFYQFLCLRATDSESLNAAVKKVVAGWDYDQEARHGLLSYLSNEFLVEGDWRKPDEQHFQSVRNKLEEFESSVEQ</sequence>
<name>A0ABS0C3B7_9GAMM</name>
<organism evidence="1 2">
    <name type="scientific">Thiomicrorhabdus heinhorstiae</name>
    <dbReference type="NCBI Taxonomy" id="2748010"/>
    <lineage>
        <taxon>Bacteria</taxon>
        <taxon>Pseudomonadati</taxon>
        <taxon>Pseudomonadota</taxon>
        <taxon>Gammaproteobacteria</taxon>
        <taxon>Thiotrichales</taxon>
        <taxon>Piscirickettsiaceae</taxon>
        <taxon>Thiomicrorhabdus</taxon>
    </lineage>
</organism>
<dbReference type="RefSeq" id="WP_185978782.1">
    <property type="nucleotide sequence ID" value="NZ_JACBGI020000023.1"/>
</dbReference>
<accession>A0ABS0C3B7</accession>
<dbReference type="InterPro" id="IPR043148">
    <property type="entry name" value="TagF_C"/>
</dbReference>
<evidence type="ECO:0008006" key="3">
    <source>
        <dbReference type="Google" id="ProtNLM"/>
    </source>
</evidence>
<protein>
    <recommendedName>
        <fullName evidence="3">Capsular biosynthesis protein</fullName>
    </recommendedName>
</protein>
<dbReference type="InterPro" id="IPR007833">
    <property type="entry name" value="Capsule_polysaccharide_synth"/>
</dbReference>
<proteinExistence type="predicted"/>
<evidence type="ECO:0000313" key="1">
    <source>
        <dbReference type="EMBL" id="MBF6058636.1"/>
    </source>
</evidence>
<evidence type="ECO:0000313" key="2">
    <source>
        <dbReference type="Proteomes" id="UP001193680"/>
    </source>
</evidence>
<dbReference type="EMBL" id="JACBGI020000023">
    <property type="protein sequence ID" value="MBF6058636.1"/>
    <property type="molecule type" value="Genomic_DNA"/>
</dbReference>
<gene>
    <name evidence="1" type="ORF">H8792_009810</name>
</gene>